<evidence type="ECO:0000313" key="3">
    <source>
        <dbReference type="EMBL" id="VDN13176.1"/>
    </source>
</evidence>
<gene>
    <name evidence="3" type="ORF">DILT_LOCUS9007</name>
</gene>
<sequence>MATSTPRTTPNQMEQGEDPSCLLRESNNENPEEVMTDQVNLGSSLKHRGVGHGLPTLPEDLPLNMSNKEVKANAGSSNFTPSWRANAHLKPSSPGGEGAHGDDHRGDCCWCCSCCPCCRNCRCHPALARVLLWIYEKTAGPLAYCLFFALIYVCLWIFTGKEALPPKCYEYKRIDAPVHEGLSAKKMEKPVAFCEGGKSLNILILYMFAVLVGQLTELIRLPGLVGQ</sequence>
<organism evidence="3 4">
    <name type="scientific">Dibothriocephalus latus</name>
    <name type="common">Fish tapeworm</name>
    <name type="synonym">Diphyllobothrium latum</name>
    <dbReference type="NCBI Taxonomy" id="60516"/>
    <lineage>
        <taxon>Eukaryota</taxon>
        <taxon>Metazoa</taxon>
        <taxon>Spiralia</taxon>
        <taxon>Lophotrochozoa</taxon>
        <taxon>Platyhelminthes</taxon>
        <taxon>Cestoda</taxon>
        <taxon>Eucestoda</taxon>
        <taxon>Diphyllobothriidea</taxon>
        <taxon>Diphyllobothriidae</taxon>
        <taxon>Dibothriocephalus</taxon>
    </lineage>
</organism>
<evidence type="ECO:0000313" key="4">
    <source>
        <dbReference type="Proteomes" id="UP000281553"/>
    </source>
</evidence>
<feature type="transmembrane region" description="Helical" evidence="2">
    <location>
        <begin position="139"/>
        <end position="158"/>
    </location>
</feature>
<keyword evidence="2" id="KW-0472">Membrane</keyword>
<keyword evidence="4" id="KW-1185">Reference proteome</keyword>
<keyword evidence="2" id="KW-1133">Transmembrane helix</keyword>
<keyword evidence="2" id="KW-0812">Transmembrane</keyword>
<feature type="region of interest" description="Disordered" evidence="1">
    <location>
        <begin position="1"/>
        <end position="33"/>
    </location>
</feature>
<evidence type="ECO:0000256" key="2">
    <source>
        <dbReference type="SAM" id="Phobius"/>
    </source>
</evidence>
<reference evidence="3 4" key="1">
    <citation type="submission" date="2018-11" db="EMBL/GenBank/DDBJ databases">
        <authorList>
            <consortium name="Pathogen Informatics"/>
        </authorList>
    </citation>
    <scope>NUCLEOTIDE SEQUENCE [LARGE SCALE GENOMIC DNA]</scope>
</reference>
<dbReference type="OrthoDB" id="6243274at2759"/>
<feature type="region of interest" description="Disordered" evidence="1">
    <location>
        <begin position="44"/>
        <end position="63"/>
    </location>
</feature>
<proteinExistence type="predicted"/>
<feature type="transmembrane region" description="Helical" evidence="2">
    <location>
        <begin position="200"/>
        <end position="219"/>
    </location>
</feature>
<name>A0A3P7P543_DIBLA</name>
<feature type="compositionally biased region" description="Polar residues" evidence="1">
    <location>
        <begin position="1"/>
        <end position="14"/>
    </location>
</feature>
<protein>
    <submittedName>
        <fullName evidence="3">Uncharacterized protein</fullName>
    </submittedName>
</protein>
<evidence type="ECO:0000256" key="1">
    <source>
        <dbReference type="SAM" id="MobiDB-lite"/>
    </source>
</evidence>
<dbReference type="Proteomes" id="UP000281553">
    <property type="component" value="Unassembled WGS sequence"/>
</dbReference>
<accession>A0A3P7P543</accession>
<dbReference type="EMBL" id="UYRU01055778">
    <property type="protein sequence ID" value="VDN13176.1"/>
    <property type="molecule type" value="Genomic_DNA"/>
</dbReference>
<dbReference type="AlphaFoldDB" id="A0A3P7P543"/>